<comment type="caution">
    <text evidence="2">The sequence shown here is derived from an EMBL/GenBank/DDBJ whole genome shotgun (WGS) entry which is preliminary data.</text>
</comment>
<name>A0A8K0X8K8_9PEZI</name>
<dbReference type="EMBL" id="JAGPXD010000002">
    <property type="protein sequence ID" value="KAH7369106.1"/>
    <property type="molecule type" value="Genomic_DNA"/>
</dbReference>
<keyword evidence="3" id="KW-1185">Reference proteome</keyword>
<accession>A0A8K0X8K8</accession>
<reference evidence="2" key="1">
    <citation type="journal article" date="2021" name="Nat. Commun.">
        <title>Genetic determinants of endophytism in the Arabidopsis root mycobiome.</title>
        <authorList>
            <person name="Mesny F."/>
            <person name="Miyauchi S."/>
            <person name="Thiergart T."/>
            <person name="Pickel B."/>
            <person name="Atanasova L."/>
            <person name="Karlsson M."/>
            <person name="Huettel B."/>
            <person name="Barry K.W."/>
            <person name="Haridas S."/>
            <person name="Chen C."/>
            <person name="Bauer D."/>
            <person name="Andreopoulos W."/>
            <person name="Pangilinan J."/>
            <person name="LaButti K."/>
            <person name="Riley R."/>
            <person name="Lipzen A."/>
            <person name="Clum A."/>
            <person name="Drula E."/>
            <person name="Henrissat B."/>
            <person name="Kohler A."/>
            <person name="Grigoriev I.V."/>
            <person name="Martin F.M."/>
            <person name="Hacquard S."/>
        </authorList>
    </citation>
    <scope>NUCLEOTIDE SEQUENCE</scope>
    <source>
        <strain evidence="2">MPI-CAGE-AT-0016</strain>
    </source>
</reference>
<evidence type="ECO:0000313" key="2">
    <source>
        <dbReference type="EMBL" id="KAH7369106.1"/>
    </source>
</evidence>
<evidence type="ECO:0000256" key="1">
    <source>
        <dbReference type="SAM" id="MobiDB-lite"/>
    </source>
</evidence>
<dbReference type="Proteomes" id="UP000813385">
    <property type="component" value="Unassembled WGS sequence"/>
</dbReference>
<sequence length="253" mass="27693">MAWSVGNWEASFTSQPSPVQFGCGRGKGGKGDRGRSGGCTATSRNKIDGDLPQHRWTMRVQQASEPQQIAQPHDTQARRCSLPGAKVLIEMGDGRERRGRRGRRGCGCLSRWTSIPRDADAFPFPPGRDGMQASMRRVTHMIKAGKPRFELSIQASSFFRLAASSELPGCQDGACPFCSALLCKDGISSSNKERMSTPPRHLAGLHGSDAPGLPLPRQWHRYLTGQCRDIFRGSAPIREHDELPKKKGIWGGA</sequence>
<protein>
    <submittedName>
        <fullName evidence="2">Uncharacterized protein</fullName>
    </submittedName>
</protein>
<evidence type="ECO:0000313" key="3">
    <source>
        <dbReference type="Proteomes" id="UP000813385"/>
    </source>
</evidence>
<feature type="region of interest" description="Disordered" evidence="1">
    <location>
        <begin position="1"/>
        <end position="49"/>
    </location>
</feature>
<organism evidence="2 3">
    <name type="scientific">Plectosphaerella cucumerina</name>
    <dbReference type="NCBI Taxonomy" id="40658"/>
    <lineage>
        <taxon>Eukaryota</taxon>
        <taxon>Fungi</taxon>
        <taxon>Dikarya</taxon>
        <taxon>Ascomycota</taxon>
        <taxon>Pezizomycotina</taxon>
        <taxon>Sordariomycetes</taxon>
        <taxon>Hypocreomycetidae</taxon>
        <taxon>Glomerellales</taxon>
        <taxon>Plectosphaerellaceae</taxon>
        <taxon>Plectosphaerella</taxon>
    </lineage>
</organism>
<dbReference type="AlphaFoldDB" id="A0A8K0X8K8"/>
<gene>
    <name evidence="2" type="ORF">B0T11DRAFT_70645</name>
</gene>
<proteinExistence type="predicted"/>